<comment type="similarity">
    <text evidence="5">In the N-terminal section; belongs to the lycopene beta-cyclase family.</text>
</comment>
<dbReference type="NCBIfam" id="TIGR03462">
    <property type="entry name" value="CarR_dom_SF"/>
    <property type="match status" value="1"/>
</dbReference>
<feature type="transmembrane region" description="Helical" evidence="19">
    <location>
        <begin position="63"/>
        <end position="83"/>
    </location>
</feature>
<dbReference type="GO" id="GO:0016117">
    <property type="term" value="P:carotenoid biosynthetic process"/>
    <property type="evidence" value="ECO:0007669"/>
    <property type="project" value="UniProtKB-KW"/>
</dbReference>
<dbReference type="SFLD" id="SFLDS00005">
    <property type="entry name" value="Isoprenoid_Synthase_Type_I"/>
    <property type="match status" value="1"/>
</dbReference>
<dbReference type="PANTHER" id="PTHR31480">
    <property type="entry name" value="BIFUNCTIONAL LYCOPENE CYCLASE/PHYTOENE SYNTHASE"/>
    <property type="match status" value="1"/>
</dbReference>
<dbReference type="GO" id="GO:0051996">
    <property type="term" value="F:squalene synthase [NAD(P)H] activity"/>
    <property type="evidence" value="ECO:0007669"/>
    <property type="project" value="InterPro"/>
</dbReference>
<dbReference type="InterPro" id="IPR044843">
    <property type="entry name" value="Trans_IPPS_bact-type"/>
</dbReference>
<dbReference type="PROSITE" id="PS01044">
    <property type="entry name" value="SQUALEN_PHYTOEN_SYN_1"/>
    <property type="match status" value="1"/>
</dbReference>
<dbReference type="GeneID" id="89973057"/>
<evidence type="ECO:0000256" key="2">
    <source>
        <dbReference type="ARBA" id="ARBA00004141"/>
    </source>
</evidence>
<dbReference type="GO" id="GO:0004311">
    <property type="term" value="F:geranylgeranyl diphosphate synthase activity"/>
    <property type="evidence" value="ECO:0007669"/>
    <property type="project" value="InterPro"/>
</dbReference>
<evidence type="ECO:0000256" key="13">
    <source>
        <dbReference type="ARBA" id="ARBA00022989"/>
    </source>
</evidence>
<name>A0AAV9NQW6_9EURO</name>
<evidence type="ECO:0000256" key="9">
    <source>
        <dbReference type="ARBA" id="ARBA00018909"/>
    </source>
</evidence>
<evidence type="ECO:0000256" key="16">
    <source>
        <dbReference type="ARBA" id="ARBA00023268"/>
    </source>
</evidence>
<comment type="caution">
    <text evidence="20">The sequence shown here is derived from an EMBL/GenBank/DDBJ whole genome shotgun (WGS) entry which is preliminary data.</text>
</comment>
<evidence type="ECO:0000256" key="19">
    <source>
        <dbReference type="SAM" id="Phobius"/>
    </source>
</evidence>
<dbReference type="Gene3D" id="1.10.600.10">
    <property type="entry name" value="Farnesyl Diphosphate Synthase"/>
    <property type="match status" value="1"/>
</dbReference>
<evidence type="ECO:0000256" key="14">
    <source>
        <dbReference type="ARBA" id="ARBA00023136"/>
    </source>
</evidence>
<dbReference type="RefSeq" id="XP_064711076.1">
    <property type="nucleotide sequence ID" value="XM_064848452.1"/>
</dbReference>
<keyword evidence="12" id="KW-0125">Carotenoid biosynthesis</keyword>
<accession>A0AAV9NQW6</accession>
<evidence type="ECO:0000313" key="20">
    <source>
        <dbReference type="EMBL" id="KAK5062804.1"/>
    </source>
</evidence>
<keyword evidence="14 19" id="KW-0472">Membrane</keyword>
<reference evidence="20 21" key="1">
    <citation type="submission" date="2023-08" db="EMBL/GenBank/DDBJ databases">
        <title>Black Yeasts Isolated from many extreme environments.</title>
        <authorList>
            <person name="Coleine C."/>
            <person name="Stajich J.E."/>
            <person name="Selbmann L."/>
        </authorList>
    </citation>
    <scope>NUCLEOTIDE SEQUENCE [LARGE SCALE GENOMIC DNA]</scope>
    <source>
        <strain evidence="20 21">CCFEE 5792</strain>
    </source>
</reference>
<evidence type="ECO:0000256" key="1">
    <source>
        <dbReference type="ARBA" id="ARBA00001805"/>
    </source>
</evidence>
<evidence type="ECO:0000256" key="4">
    <source>
        <dbReference type="ARBA" id="ARBA00005172"/>
    </source>
</evidence>
<evidence type="ECO:0000256" key="18">
    <source>
        <dbReference type="ARBA" id="ARBA00029335"/>
    </source>
</evidence>
<comment type="catalytic activity">
    <reaction evidence="18">
        <text>all-trans-lycopene = gamma-carotene</text>
        <dbReference type="Rhea" id="RHEA:32219"/>
        <dbReference type="ChEBI" id="CHEBI:15948"/>
        <dbReference type="ChEBI" id="CHEBI:27740"/>
        <dbReference type="EC" id="5.5.1.19"/>
    </reaction>
</comment>
<keyword evidence="16" id="KW-0511">Multifunctional enzyme</keyword>
<comment type="catalytic activity">
    <reaction evidence="1">
        <text>2 (2E,6E,10E)-geranylgeranyl diphosphate = 15-cis-phytoene + 2 diphosphate</text>
        <dbReference type="Rhea" id="RHEA:34475"/>
        <dbReference type="ChEBI" id="CHEBI:27787"/>
        <dbReference type="ChEBI" id="CHEBI:33019"/>
        <dbReference type="ChEBI" id="CHEBI:58756"/>
        <dbReference type="EC" id="2.5.1.32"/>
    </reaction>
</comment>
<dbReference type="PROSITE" id="PS01045">
    <property type="entry name" value="SQUALEN_PHYTOEN_SYN_2"/>
    <property type="match status" value="1"/>
</dbReference>
<evidence type="ECO:0000256" key="7">
    <source>
        <dbReference type="ARBA" id="ARBA00012242"/>
    </source>
</evidence>
<evidence type="ECO:0000256" key="3">
    <source>
        <dbReference type="ARBA" id="ARBA00005089"/>
    </source>
</evidence>
<organism evidence="20 21">
    <name type="scientific">Exophiala bonariae</name>
    <dbReference type="NCBI Taxonomy" id="1690606"/>
    <lineage>
        <taxon>Eukaryota</taxon>
        <taxon>Fungi</taxon>
        <taxon>Dikarya</taxon>
        <taxon>Ascomycota</taxon>
        <taxon>Pezizomycotina</taxon>
        <taxon>Eurotiomycetes</taxon>
        <taxon>Chaetothyriomycetidae</taxon>
        <taxon>Chaetothyriales</taxon>
        <taxon>Herpotrichiellaceae</taxon>
        <taxon>Exophiala</taxon>
    </lineage>
</organism>
<gene>
    <name evidence="20" type="ORF">LTR84_004879</name>
</gene>
<dbReference type="Proteomes" id="UP001358417">
    <property type="component" value="Unassembled WGS sequence"/>
</dbReference>
<evidence type="ECO:0000256" key="8">
    <source>
        <dbReference type="ARBA" id="ARBA00012396"/>
    </source>
</evidence>
<dbReference type="InterPro" id="IPR033904">
    <property type="entry name" value="Trans_IPPS_HH"/>
</dbReference>
<dbReference type="InterPro" id="IPR019845">
    <property type="entry name" value="Squalene/phytoene_synthase_CS"/>
</dbReference>
<keyword evidence="13 19" id="KW-1133">Transmembrane helix</keyword>
<keyword evidence="15" id="KW-0413">Isomerase</keyword>
<evidence type="ECO:0000256" key="17">
    <source>
        <dbReference type="ARBA" id="ARBA00029313"/>
    </source>
</evidence>
<dbReference type="EC" id="2.5.1.32" evidence="8"/>
<dbReference type="AlphaFoldDB" id="A0AAV9NQW6"/>
<dbReference type="Pfam" id="PF00494">
    <property type="entry name" value="SQS_PSY"/>
    <property type="match status" value="1"/>
</dbReference>
<comment type="pathway">
    <text evidence="3">Carotenoid biosynthesis; beta-carotene biosynthesis.</text>
</comment>
<evidence type="ECO:0000256" key="10">
    <source>
        <dbReference type="ARBA" id="ARBA00022679"/>
    </source>
</evidence>
<sequence>MSIIFLSKSVMSATYLHNEADLKDPLGQKLLIRKRIGQVLLSLCCVVPILLRNGETSGTYMRLIFVWAAPVLLMLWSFAYQLLICLPKTHTILPIAVPTIYLWIVDTLALHRGTWSIALGTKLGIHLWPFLEIEEAVFFLITNTLVVWGATAYDNAVAVLDAFPEHFPYVPGTPSPPLLLRGLFLSTSKYDTERLEGLKKALSVLARKSRSFYLASGVFAGRLRIDLILLYGFCRVADDLIDNVTSEKEAEAWVKHFTEFLTVMYSSKADGSKIKEALKPFPSEVQPVLVQLPVDKLPSEPLYMLLDGFRMDQKFLNKDDNSSPPIQTFADLQQYATCVAATIGELCLHLVFHHDPDRNTDATTKQKCLESGAGMGRALQYVNIVRDVPTDAEDGRCYIPAEWLTSWESPEEEKVGREREIAQLRKKILDIAFTQYAENRDAIENLPSYARAGIRVAVESYMEIGRIMRDRLVANQPLNFAGGGKVGRASVPKRRRLMVGWQTMRGWRGAL</sequence>
<evidence type="ECO:0000313" key="21">
    <source>
        <dbReference type="Proteomes" id="UP001358417"/>
    </source>
</evidence>
<dbReference type="GO" id="GO:0016020">
    <property type="term" value="C:membrane"/>
    <property type="evidence" value="ECO:0007669"/>
    <property type="project" value="UniProtKB-SubCell"/>
</dbReference>
<keyword evidence="21" id="KW-1185">Reference proteome</keyword>
<dbReference type="EC" id="5.5.1.19" evidence="7"/>
<comment type="subcellular location">
    <subcellularLocation>
        <location evidence="2">Membrane</location>
        <topology evidence="2">Multi-pass membrane protein</topology>
    </subcellularLocation>
</comment>
<keyword evidence="10" id="KW-0808">Transferase</keyword>
<comment type="similarity">
    <text evidence="6">In the C-terminal section; belongs to the phytoene/squalene synthase family.</text>
</comment>
<dbReference type="SFLD" id="SFLDG01018">
    <property type="entry name" value="Squalene/Phytoene_Synthase_Lik"/>
    <property type="match status" value="1"/>
</dbReference>
<dbReference type="GO" id="GO:0016872">
    <property type="term" value="F:intramolecular lyase activity"/>
    <property type="evidence" value="ECO:0007669"/>
    <property type="project" value="InterPro"/>
</dbReference>
<dbReference type="CDD" id="cd00683">
    <property type="entry name" value="Trans_IPPS_HH"/>
    <property type="match status" value="1"/>
</dbReference>
<dbReference type="EMBL" id="JAVRRD010000002">
    <property type="protein sequence ID" value="KAK5062804.1"/>
    <property type="molecule type" value="Genomic_DNA"/>
</dbReference>
<comment type="catalytic activity">
    <reaction evidence="17">
        <text>gamma-carotene = all-trans-beta-carotene</text>
        <dbReference type="Rhea" id="RHEA:32239"/>
        <dbReference type="ChEBI" id="CHEBI:17579"/>
        <dbReference type="ChEBI" id="CHEBI:27740"/>
        <dbReference type="EC" id="5.5.1.19"/>
    </reaction>
</comment>
<dbReference type="InterPro" id="IPR002060">
    <property type="entry name" value="Squ/phyt_synthse"/>
</dbReference>
<evidence type="ECO:0000256" key="12">
    <source>
        <dbReference type="ARBA" id="ARBA00022746"/>
    </source>
</evidence>
<dbReference type="InterPro" id="IPR008949">
    <property type="entry name" value="Isoprenoid_synthase_dom_sf"/>
</dbReference>
<comment type="pathway">
    <text evidence="4">Carotenoid biosynthesis; phytoene biosynthesis; all-trans-phytoene from geranylgeranyl diphosphate: step 1/1.</text>
</comment>
<dbReference type="SFLD" id="SFLDG01212">
    <property type="entry name" value="Phytoene_synthase_like"/>
    <property type="match status" value="1"/>
</dbReference>
<evidence type="ECO:0000256" key="15">
    <source>
        <dbReference type="ARBA" id="ARBA00023235"/>
    </source>
</evidence>
<evidence type="ECO:0000256" key="6">
    <source>
        <dbReference type="ARBA" id="ARBA00008406"/>
    </source>
</evidence>
<keyword evidence="11 19" id="KW-0812">Transmembrane</keyword>
<dbReference type="InterPro" id="IPR017825">
    <property type="entry name" value="Lycopene_cyclase_dom"/>
</dbReference>
<evidence type="ECO:0000256" key="5">
    <source>
        <dbReference type="ARBA" id="ARBA00008247"/>
    </source>
</evidence>
<dbReference type="GO" id="GO:0045436">
    <property type="term" value="F:lycopene beta cyclase activity"/>
    <property type="evidence" value="ECO:0007669"/>
    <property type="project" value="UniProtKB-ARBA"/>
</dbReference>
<dbReference type="SUPFAM" id="SSF48576">
    <property type="entry name" value="Terpenoid synthases"/>
    <property type="match status" value="1"/>
</dbReference>
<evidence type="ECO:0000256" key="11">
    <source>
        <dbReference type="ARBA" id="ARBA00022692"/>
    </source>
</evidence>
<protein>
    <recommendedName>
        <fullName evidence="9">Bifunctional lycopene cyclase/phytoene synthase</fullName>
        <ecNumber evidence="8">2.5.1.32</ecNumber>
        <ecNumber evidence="7">5.5.1.19</ecNumber>
    </recommendedName>
</protein>
<proteinExistence type="inferred from homology"/>